<dbReference type="AlphaFoldDB" id="A0A4Y2FEN6"/>
<comment type="caution">
    <text evidence="2">The sequence shown here is derived from an EMBL/GenBank/DDBJ whole genome shotgun (WGS) entry which is preliminary data.</text>
</comment>
<dbReference type="Proteomes" id="UP000499080">
    <property type="component" value="Unassembled WGS sequence"/>
</dbReference>
<gene>
    <name evidence="2" type="ORF">AVEN_217609_1</name>
</gene>
<dbReference type="EMBL" id="BGPR01000913">
    <property type="protein sequence ID" value="GBM40013.1"/>
    <property type="molecule type" value="Genomic_DNA"/>
</dbReference>
<feature type="region of interest" description="Disordered" evidence="1">
    <location>
        <begin position="41"/>
        <end position="66"/>
    </location>
</feature>
<proteinExistence type="predicted"/>
<accession>A0A4Y2FEN6</accession>
<evidence type="ECO:0000313" key="2">
    <source>
        <dbReference type="EMBL" id="GBM40013.1"/>
    </source>
</evidence>
<name>A0A4Y2FEN6_ARAVE</name>
<evidence type="ECO:0000313" key="3">
    <source>
        <dbReference type="Proteomes" id="UP000499080"/>
    </source>
</evidence>
<protein>
    <submittedName>
        <fullName evidence="2">Uncharacterized protein</fullName>
    </submittedName>
</protein>
<reference evidence="2 3" key="1">
    <citation type="journal article" date="2019" name="Sci. Rep.">
        <title>Orb-weaving spider Araneus ventricosus genome elucidates the spidroin gene catalogue.</title>
        <authorList>
            <person name="Kono N."/>
            <person name="Nakamura H."/>
            <person name="Ohtoshi R."/>
            <person name="Moran D.A.P."/>
            <person name="Shinohara A."/>
            <person name="Yoshida Y."/>
            <person name="Fujiwara M."/>
            <person name="Mori M."/>
            <person name="Tomita M."/>
            <person name="Arakawa K."/>
        </authorList>
    </citation>
    <scope>NUCLEOTIDE SEQUENCE [LARGE SCALE GENOMIC DNA]</scope>
</reference>
<keyword evidence="3" id="KW-1185">Reference proteome</keyword>
<sequence>MKHVKLIKYVRKNNGDETSIEKSVYDDYSVQSFVWPSVGPASETDLKHTDRRASSTARYDPDANEPPSLIIHLPGYLPSSQPPPTAALSRLPQNESSRPFGPGDPPPAFVLLLKGLRSAPFLSRACLTNCICFATRFFSWNKETTIEPARKNGDKRSPFFLSFLRYFLNGCCFLGCLSCLELCCVAHNVEGVLDNTQAGDSNIRRDSIEHFFVSFPGSLFCPCVSVTSNNDICVVLNCYLTSLRHTAVSRIQTYPVWCRCR</sequence>
<feature type="compositionally biased region" description="Basic and acidic residues" evidence="1">
    <location>
        <begin position="44"/>
        <end position="53"/>
    </location>
</feature>
<evidence type="ECO:0000256" key="1">
    <source>
        <dbReference type="SAM" id="MobiDB-lite"/>
    </source>
</evidence>
<organism evidence="2 3">
    <name type="scientific">Araneus ventricosus</name>
    <name type="common">Orbweaver spider</name>
    <name type="synonym">Epeira ventricosa</name>
    <dbReference type="NCBI Taxonomy" id="182803"/>
    <lineage>
        <taxon>Eukaryota</taxon>
        <taxon>Metazoa</taxon>
        <taxon>Ecdysozoa</taxon>
        <taxon>Arthropoda</taxon>
        <taxon>Chelicerata</taxon>
        <taxon>Arachnida</taxon>
        <taxon>Araneae</taxon>
        <taxon>Araneomorphae</taxon>
        <taxon>Entelegynae</taxon>
        <taxon>Araneoidea</taxon>
        <taxon>Araneidae</taxon>
        <taxon>Araneus</taxon>
    </lineage>
</organism>